<protein>
    <submittedName>
        <fullName evidence="1">Uncharacterized protein</fullName>
    </submittedName>
</protein>
<keyword evidence="2" id="KW-1185">Reference proteome</keyword>
<evidence type="ECO:0000313" key="2">
    <source>
        <dbReference type="Proteomes" id="UP000593882"/>
    </source>
</evidence>
<sequence>MSKEINNKYGSQTKENPREFTKEFTFDDRYVYINGVTYIDHGW</sequence>
<dbReference type="RefSeq" id="YP_010111693.1">
    <property type="nucleotide sequence ID" value="NC_055883.1"/>
</dbReference>
<dbReference type="EMBL" id="MT774390">
    <property type="protein sequence ID" value="QOR59535.1"/>
    <property type="molecule type" value="Genomic_DNA"/>
</dbReference>
<name>A0A7M1RYN0_9CAUD</name>
<dbReference type="Proteomes" id="UP000593882">
    <property type="component" value="Segment"/>
</dbReference>
<dbReference type="KEGG" id="vg:65130121"/>
<proteinExistence type="predicted"/>
<organism evidence="1 2">
    <name type="scientific">uncultured phage cr85_1</name>
    <dbReference type="NCBI Taxonomy" id="2772074"/>
    <lineage>
        <taxon>Viruses</taxon>
        <taxon>Duplodnaviria</taxon>
        <taxon>Heunggongvirae</taxon>
        <taxon>Uroviricota</taxon>
        <taxon>Caudoviricetes</taxon>
        <taxon>Crassvirales</taxon>
        <taxon>Steigviridae</taxon>
        <taxon>Asinivirinae</taxon>
        <taxon>Kahnovirus</taxon>
        <taxon>Kahnovirus oralis</taxon>
    </lineage>
</organism>
<evidence type="ECO:0000313" key="1">
    <source>
        <dbReference type="EMBL" id="QOR59535.1"/>
    </source>
</evidence>
<reference evidence="1 2" key="1">
    <citation type="submission" date="2020-07" db="EMBL/GenBank/DDBJ databases">
        <title>Taxonomic proposal: Crassvirales, a new order of highly abundant and diverse bacterial viruses.</title>
        <authorList>
            <person name="Shkoporov A.N."/>
            <person name="Stockdale S.R."/>
            <person name="Guerin E."/>
            <person name="Ross R.P."/>
            <person name="Hill C."/>
        </authorList>
    </citation>
    <scope>NUCLEOTIDE SEQUENCE [LARGE SCALE GENOMIC DNA]</scope>
</reference>
<dbReference type="GeneID" id="65130121"/>
<accession>A0A7M1RYN0</accession>